<evidence type="ECO:0000313" key="1">
    <source>
        <dbReference type="EMBL" id="BBC78111.1"/>
    </source>
</evidence>
<organism evidence="1 2">
    <name type="scientific">Escherichia phage EcS1</name>
    <dbReference type="NCBI Taxonomy" id="2083276"/>
    <lineage>
        <taxon>Viruses</taxon>
        <taxon>Duplodnaviria</taxon>
        <taxon>Heunggongvirae</taxon>
        <taxon>Uroviricota</taxon>
        <taxon>Caudoviricetes</taxon>
        <taxon>Pantevenvirales</taxon>
        <taxon>Straboviridae</taxon>
        <taxon>Tevenvirinae</taxon>
        <taxon>Kagamiyamavirus</taxon>
        <taxon>Kagamiyamavirus ecs1</taxon>
    </lineage>
</organism>
<reference evidence="1 2" key="1">
    <citation type="submission" date="2018-02" db="EMBL/GenBank/DDBJ databases">
        <title>Full genome sequencing of a novel polyvalent bacteriophage as one of T4-Family member.</title>
        <authorList>
            <person name="Kawasaki T."/>
            <person name="Saad A.M."/>
            <person name="Yamada T."/>
        </authorList>
    </citation>
    <scope>NUCLEOTIDE SEQUENCE [LARGE SCALE GENOMIC DNA]</scope>
    <source>
        <strain evidence="1 2">EcS1</strain>
    </source>
</reference>
<dbReference type="KEGG" id="vg:65108250"/>
<name>A0A2Z5ZCE9_9CAUD</name>
<sequence>MIELPEGVSAILTAKCEDGSIDRSQKISQSVFLNNVIKEVQRFWPEIRIYLIDSKIKYTHVTTEEAWDNGRTLEELEEYLND</sequence>
<proteinExistence type="predicted"/>
<protein>
    <submittedName>
        <fullName evidence="1">Uncharacterized protein</fullName>
    </submittedName>
</protein>
<dbReference type="GeneID" id="65108250"/>
<dbReference type="Proteomes" id="UP000250157">
    <property type="component" value="Segment"/>
</dbReference>
<evidence type="ECO:0000313" key="2">
    <source>
        <dbReference type="Proteomes" id="UP000250157"/>
    </source>
</evidence>
<dbReference type="EMBL" id="LC371242">
    <property type="protein sequence ID" value="BBC78111.1"/>
    <property type="molecule type" value="Genomic_DNA"/>
</dbReference>
<keyword evidence="2" id="KW-1185">Reference proteome</keyword>
<accession>A0A2Z5ZCE9</accession>
<dbReference type="RefSeq" id="YP_010090758.1">
    <property type="nucleotide sequence ID" value="NC_055721.1"/>
</dbReference>